<dbReference type="GO" id="GO:0000226">
    <property type="term" value="P:microtubule cytoskeleton organization"/>
    <property type="evidence" value="ECO:0007669"/>
    <property type="project" value="TreeGrafter"/>
</dbReference>
<gene>
    <name evidence="3" type="ORF">PCOS0759_LOCUS6119</name>
</gene>
<dbReference type="SUPFAM" id="SSF48371">
    <property type="entry name" value="ARM repeat"/>
    <property type="match status" value="1"/>
</dbReference>
<dbReference type="PANTHER" id="PTHR12658">
    <property type="entry name" value="BETA-TUBULIN COFACTOR D"/>
    <property type="match status" value="1"/>
</dbReference>
<dbReference type="InterPro" id="IPR016024">
    <property type="entry name" value="ARM-type_fold"/>
</dbReference>
<dbReference type="GO" id="GO:0048487">
    <property type="term" value="F:beta-tubulin binding"/>
    <property type="evidence" value="ECO:0007669"/>
    <property type="project" value="InterPro"/>
</dbReference>
<feature type="compositionally biased region" description="Basic and acidic residues" evidence="1">
    <location>
        <begin position="289"/>
        <end position="301"/>
    </location>
</feature>
<dbReference type="AlphaFoldDB" id="A0A7S1KT67"/>
<feature type="domain" description="Tubulin-folding cofactor D C-terminal" evidence="2">
    <location>
        <begin position="220"/>
        <end position="431"/>
    </location>
</feature>
<dbReference type="InterPro" id="IPR022577">
    <property type="entry name" value="TBCD_C"/>
</dbReference>
<dbReference type="GO" id="GO:0007023">
    <property type="term" value="P:post-chaperonin tubulin folding pathway"/>
    <property type="evidence" value="ECO:0007669"/>
    <property type="project" value="InterPro"/>
</dbReference>
<reference evidence="3" key="1">
    <citation type="submission" date="2021-01" db="EMBL/GenBank/DDBJ databases">
        <authorList>
            <person name="Corre E."/>
            <person name="Pelletier E."/>
            <person name="Niang G."/>
            <person name="Scheremetjew M."/>
            <person name="Finn R."/>
            <person name="Kale V."/>
            <person name="Holt S."/>
            <person name="Cochrane G."/>
            <person name="Meng A."/>
            <person name="Brown T."/>
            <person name="Cohen L."/>
        </authorList>
    </citation>
    <scope>NUCLEOTIDE SEQUENCE</scope>
    <source>
        <strain evidence="3">WS</strain>
    </source>
</reference>
<protein>
    <recommendedName>
        <fullName evidence="2">Tubulin-folding cofactor D C-terminal domain-containing protein</fullName>
    </recommendedName>
</protein>
<dbReference type="PANTHER" id="PTHR12658:SF0">
    <property type="entry name" value="TUBULIN-SPECIFIC CHAPERONE D"/>
    <property type="match status" value="1"/>
</dbReference>
<sequence length="579" mass="65232">MRRSRDCFHGLSVIFLQLEVETGLGRKVKKGTRSIFQRTINDNLKHPNEEIIQQTLEAFRAFAVSYYDSETWVKKVHTLVIEPLMKELESSGNPAIRRGYTLALGNFPRHLIVDQYEAIGDLIMKQIPLEANPADRDAESRRNGVRALIDLCESMGAKNLTDKFIQKAFKSFLLGVEDYATDNRGDVGLWVREAAMDAMKRFIILLAPTGRLAKEMAATMMKGLLRQANEKIDRVREHAGKNLEELLNNESVLSTSCLPYQREMRKILLTNDESRDVEQTLVTNDDDTQCDHESSKPEPTRKTAVNWANPDVTFPLFAQLLHFSDLRTAILAGMVVSMGGLTRYVASASSDAVISFLKKHPEDKDAVAHSILQVMRDNHKVKRMITPALKMLTILISHESFSDLQPGKSTFVGDLILILQNELRGSKDIKKLLAAVPLVVQLIPFEEPARKNAFRIAFGLLLNGFPAVRIQGAEQLVSVVQTYGEDIMPEERVDEVLDLLVDCSWGERLDDVRDTVNQLRDLFGIKPLHKKKKAVPEATKPEVPSHQEKPVSKESIDDEKNTPQQDADVEDDDEADIQD</sequence>
<accession>A0A7S1KT67</accession>
<dbReference type="Gene3D" id="1.25.10.10">
    <property type="entry name" value="Leucine-rich Repeat Variant"/>
    <property type="match status" value="1"/>
</dbReference>
<dbReference type="InterPro" id="IPR011989">
    <property type="entry name" value="ARM-like"/>
</dbReference>
<organism evidence="3">
    <name type="scientific">Percolomonas cosmopolitus</name>
    <dbReference type="NCBI Taxonomy" id="63605"/>
    <lineage>
        <taxon>Eukaryota</taxon>
        <taxon>Discoba</taxon>
        <taxon>Heterolobosea</taxon>
        <taxon>Tetramitia</taxon>
        <taxon>Eutetramitia</taxon>
        <taxon>Percolomonadidae</taxon>
        <taxon>Percolomonas</taxon>
    </lineage>
</organism>
<dbReference type="GO" id="GO:0005096">
    <property type="term" value="F:GTPase activator activity"/>
    <property type="evidence" value="ECO:0007669"/>
    <property type="project" value="InterPro"/>
</dbReference>
<dbReference type="EMBL" id="HBGD01007331">
    <property type="protein sequence ID" value="CAD9082879.1"/>
    <property type="molecule type" value="Transcribed_RNA"/>
</dbReference>
<feature type="compositionally biased region" description="Basic and acidic residues" evidence="1">
    <location>
        <begin position="539"/>
        <end position="561"/>
    </location>
</feature>
<dbReference type="InterPro" id="IPR033162">
    <property type="entry name" value="TBCD"/>
</dbReference>
<evidence type="ECO:0000259" key="2">
    <source>
        <dbReference type="Pfam" id="PF12612"/>
    </source>
</evidence>
<feature type="region of interest" description="Disordered" evidence="1">
    <location>
        <begin position="281"/>
        <end position="302"/>
    </location>
</feature>
<dbReference type="Pfam" id="PF12612">
    <property type="entry name" value="TFCD_C"/>
    <property type="match status" value="1"/>
</dbReference>
<dbReference type="GO" id="GO:0007021">
    <property type="term" value="P:tubulin complex assembly"/>
    <property type="evidence" value="ECO:0007669"/>
    <property type="project" value="InterPro"/>
</dbReference>
<feature type="compositionally biased region" description="Acidic residues" evidence="1">
    <location>
        <begin position="567"/>
        <end position="579"/>
    </location>
</feature>
<evidence type="ECO:0000256" key="1">
    <source>
        <dbReference type="SAM" id="MobiDB-lite"/>
    </source>
</evidence>
<evidence type="ECO:0000313" key="3">
    <source>
        <dbReference type="EMBL" id="CAD9082879.1"/>
    </source>
</evidence>
<name>A0A7S1KT67_9EUKA</name>
<proteinExistence type="predicted"/>
<feature type="region of interest" description="Disordered" evidence="1">
    <location>
        <begin position="530"/>
        <end position="579"/>
    </location>
</feature>